<evidence type="ECO:0000256" key="1">
    <source>
        <dbReference type="SAM" id="MobiDB-lite"/>
    </source>
</evidence>
<dbReference type="Proteomes" id="UP001152607">
    <property type="component" value="Unassembled WGS sequence"/>
</dbReference>
<protein>
    <submittedName>
        <fullName evidence="2">Uncharacterized protein</fullName>
    </submittedName>
</protein>
<feature type="region of interest" description="Disordered" evidence="1">
    <location>
        <begin position="1"/>
        <end position="46"/>
    </location>
</feature>
<keyword evidence="3" id="KW-1185">Reference proteome</keyword>
<gene>
    <name evidence="2" type="ORF">PDIGIT_LOCUS9690</name>
</gene>
<evidence type="ECO:0000313" key="2">
    <source>
        <dbReference type="EMBL" id="CAI6336587.1"/>
    </source>
</evidence>
<proteinExistence type="predicted"/>
<sequence>MQATRTAGSQVPVPGPVTNVTSDQERKKNRSRNIRQFTDNLVPSGSPCVMWTDVSRAQH</sequence>
<feature type="compositionally biased region" description="Polar residues" evidence="1">
    <location>
        <begin position="34"/>
        <end position="43"/>
    </location>
</feature>
<organism evidence="2 3">
    <name type="scientific">Periconia digitata</name>
    <dbReference type="NCBI Taxonomy" id="1303443"/>
    <lineage>
        <taxon>Eukaryota</taxon>
        <taxon>Fungi</taxon>
        <taxon>Dikarya</taxon>
        <taxon>Ascomycota</taxon>
        <taxon>Pezizomycotina</taxon>
        <taxon>Dothideomycetes</taxon>
        <taxon>Pleosporomycetidae</taxon>
        <taxon>Pleosporales</taxon>
        <taxon>Massarineae</taxon>
        <taxon>Periconiaceae</taxon>
        <taxon>Periconia</taxon>
    </lineage>
</organism>
<name>A0A9W4UKZ3_9PLEO</name>
<dbReference type="AlphaFoldDB" id="A0A9W4UKZ3"/>
<reference evidence="2" key="1">
    <citation type="submission" date="2023-01" db="EMBL/GenBank/DDBJ databases">
        <authorList>
            <person name="Van Ghelder C."/>
            <person name="Rancurel C."/>
        </authorList>
    </citation>
    <scope>NUCLEOTIDE SEQUENCE</scope>
    <source>
        <strain evidence="2">CNCM I-4278</strain>
    </source>
</reference>
<accession>A0A9W4UKZ3</accession>
<comment type="caution">
    <text evidence="2">The sequence shown here is derived from an EMBL/GenBank/DDBJ whole genome shotgun (WGS) entry which is preliminary data.</text>
</comment>
<dbReference type="EMBL" id="CAOQHR010000006">
    <property type="protein sequence ID" value="CAI6336587.1"/>
    <property type="molecule type" value="Genomic_DNA"/>
</dbReference>
<evidence type="ECO:0000313" key="3">
    <source>
        <dbReference type="Proteomes" id="UP001152607"/>
    </source>
</evidence>